<feature type="transmembrane region" description="Helical" evidence="1">
    <location>
        <begin position="67"/>
        <end position="87"/>
    </location>
</feature>
<sequence length="132" mass="14724">MSRSYYLSRQLYIGPILSVIFSGQLRIGLILLMVLSIVTSAAYWSYFVVLSIVSSSAYFVNYAINCLISYLLILFVSGLILSHQLPISPILQMVVSRQLPFGSISSVILHLSRQLSIDPVLSMLLLLSRQLP</sequence>
<evidence type="ECO:0000313" key="3">
    <source>
        <dbReference type="Proteomes" id="UP001054945"/>
    </source>
</evidence>
<reference evidence="2 3" key="1">
    <citation type="submission" date="2021-06" db="EMBL/GenBank/DDBJ databases">
        <title>Caerostris extrusa draft genome.</title>
        <authorList>
            <person name="Kono N."/>
            <person name="Arakawa K."/>
        </authorList>
    </citation>
    <scope>NUCLEOTIDE SEQUENCE [LARGE SCALE GENOMIC DNA]</scope>
</reference>
<keyword evidence="3" id="KW-1185">Reference proteome</keyword>
<evidence type="ECO:0000313" key="2">
    <source>
        <dbReference type="EMBL" id="GIY11362.1"/>
    </source>
</evidence>
<dbReference type="AlphaFoldDB" id="A0AAV4QQ57"/>
<gene>
    <name evidence="2" type="ORF">CEXT_506431</name>
</gene>
<name>A0AAV4QQ57_CAEEX</name>
<accession>A0AAV4QQ57</accession>
<dbReference type="EMBL" id="BPLR01006640">
    <property type="protein sequence ID" value="GIY11362.1"/>
    <property type="molecule type" value="Genomic_DNA"/>
</dbReference>
<proteinExistence type="predicted"/>
<keyword evidence="1" id="KW-0472">Membrane</keyword>
<protein>
    <submittedName>
        <fullName evidence="2">Uncharacterized protein</fullName>
    </submittedName>
</protein>
<organism evidence="2 3">
    <name type="scientific">Caerostris extrusa</name>
    <name type="common">Bark spider</name>
    <name type="synonym">Caerostris bankana</name>
    <dbReference type="NCBI Taxonomy" id="172846"/>
    <lineage>
        <taxon>Eukaryota</taxon>
        <taxon>Metazoa</taxon>
        <taxon>Ecdysozoa</taxon>
        <taxon>Arthropoda</taxon>
        <taxon>Chelicerata</taxon>
        <taxon>Arachnida</taxon>
        <taxon>Araneae</taxon>
        <taxon>Araneomorphae</taxon>
        <taxon>Entelegynae</taxon>
        <taxon>Araneoidea</taxon>
        <taxon>Araneidae</taxon>
        <taxon>Caerostris</taxon>
    </lineage>
</organism>
<evidence type="ECO:0000256" key="1">
    <source>
        <dbReference type="SAM" id="Phobius"/>
    </source>
</evidence>
<keyword evidence="1" id="KW-1133">Transmembrane helix</keyword>
<comment type="caution">
    <text evidence="2">The sequence shown here is derived from an EMBL/GenBank/DDBJ whole genome shotgun (WGS) entry which is preliminary data.</text>
</comment>
<dbReference type="Proteomes" id="UP001054945">
    <property type="component" value="Unassembled WGS sequence"/>
</dbReference>
<keyword evidence="1" id="KW-0812">Transmembrane</keyword>